<protein>
    <recommendedName>
        <fullName evidence="3">Lipoprotein SmpA/OmlA domain-containing protein</fullName>
    </recommendedName>
</protein>
<dbReference type="PROSITE" id="PS51257">
    <property type="entry name" value="PROKAR_LIPOPROTEIN"/>
    <property type="match status" value="1"/>
</dbReference>
<organism evidence="2">
    <name type="scientific">mine drainage metagenome</name>
    <dbReference type="NCBI Taxonomy" id="410659"/>
    <lineage>
        <taxon>unclassified sequences</taxon>
        <taxon>metagenomes</taxon>
        <taxon>ecological metagenomes</taxon>
    </lineage>
</organism>
<accession>A0A1J5SX32</accession>
<comment type="caution">
    <text evidence="2">The sequence shown here is derived from an EMBL/GenBank/DDBJ whole genome shotgun (WGS) entry which is preliminary data.</text>
</comment>
<dbReference type="EMBL" id="MLJW01000045">
    <property type="protein sequence ID" value="OIR06148.1"/>
    <property type="molecule type" value="Genomic_DNA"/>
</dbReference>
<reference evidence="2" key="1">
    <citation type="submission" date="2016-10" db="EMBL/GenBank/DDBJ databases">
        <title>Sequence of Gallionella enrichment culture.</title>
        <authorList>
            <person name="Poehlein A."/>
            <person name="Muehling M."/>
            <person name="Daniel R."/>
        </authorList>
    </citation>
    <scope>NUCLEOTIDE SEQUENCE</scope>
</reference>
<evidence type="ECO:0000313" key="2">
    <source>
        <dbReference type="EMBL" id="OIR06148.1"/>
    </source>
</evidence>
<gene>
    <name evidence="2" type="ORF">GALL_116200</name>
</gene>
<evidence type="ECO:0000256" key="1">
    <source>
        <dbReference type="SAM" id="MobiDB-lite"/>
    </source>
</evidence>
<feature type="region of interest" description="Disordered" evidence="1">
    <location>
        <begin position="100"/>
        <end position="132"/>
    </location>
</feature>
<sequence>MPRIRPSLALPLLLLLAACAGPTAAPGGAGFTPAGAGLPDRVDAKPDQFKGLTDTALLARLGQPDFRRHDGAAEIWQYYGQGCVLDLFLYAGDDGKTVTYAETRNRNPGQDPDPQCLPRLLQGQRQAPPPAQ</sequence>
<dbReference type="AlphaFoldDB" id="A0A1J5SX32"/>
<evidence type="ECO:0008006" key="3">
    <source>
        <dbReference type="Google" id="ProtNLM"/>
    </source>
</evidence>
<proteinExistence type="predicted"/>
<name>A0A1J5SX32_9ZZZZ</name>